<dbReference type="RefSeq" id="WP_394849155.1">
    <property type="nucleotide sequence ID" value="NZ_CP089982.1"/>
</dbReference>
<sequence>MASLVGLAAVLLFVTSLPAMCPMRVLLHTPCPSCGLTRAARLALGGDFAGATHIHPLWFLVLPFLGTLGIFQLGHYLVRGDLARLHRHFGHAGYALLTLLVIVWVARFFGAFGGPCPI</sequence>
<name>A0ABZ2KQC4_9BACT</name>
<dbReference type="Pfam" id="PF10825">
    <property type="entry name" value="DUF2752"/>
    <property type="match status" value="1"/>
</dbReference>
<keyword evidence="1" id="KW-0472">Membrane</keyword>
<dbReference type="Proteomes" id="UP001379533">
    <property type="component" value="Chromosome"/>
</dbReference>
<keyword evidence="1" id="KW-1133">Transmembrane helix</keyword>
<evidence type="ECO:0000313" key="2">
    <source>
        <dbReference type="EMBL" id="WXA98541.1"/>
    </source>
</evidence>
<feature type="transmembrane region" description="Helical" evidence="1">
    <location>
        <begin position="89"/>
        <end position="109"/>
    </location>
</feature>
<protein>
    <submittedName>
        <fullName evidence="2">DUF2752 domain-containing protein</fullName>
    </submittedName>
</protein>
<accession>A0ABZ2KQC4</accession>
<keyword evidence="3" id="KW-1185">Reference proteome</keyword>
<evidence type="ECO:0000256" key="1">
    <source>
        <dbReference type="SAM" id="Phobius"/>
    </source>
</evidence>
<feature type="transmembrane region" description="Helical" evidence="1">
    <location>
        <begin position="57"/>
        <end position="77"/>
    </location>
</feature>
<dbReference type="EMBL" id="CP089982">
    <property type="protein sequence ID" value="WXA98541.1"/>
    <property type="molecule type" value="Genomic_DNA"/>
</dbReference>
<dbReference type="InterPro" id="IPR021215">
    <property type="entry name" value="DUF2752"/>
</dbReference>
<organism evidence="2 3">
    <name type="scientific">Pendulispora brunnea</name>
    <dbReference type="NCBI Taxonomy" id="2905690"/>
    <lineage>
        <taxon>Bacteria</taxon>
        <taxon>Pseudomonadati</taxon>
        <taxon>Myxococcota</taxon>
        <taxon>Myxococcia</taxon>
        <taxon>Myxococcales</taxon>
        <taxon>Sorangiineae</taxon>
        <taxon>Pendulisporaceae</taxon>
        <taxon>Pendulispora</taxon>
    </lineage>
</organism>
<gene>
    <name evidence="2" type="ORF">LZC95_17120</name>
</gene>
<reference evidence="2 3" key="1">
    <citation type="submission" date="2021-12" db="EMBL/GenBank/DDBJ databases">
        <title>Discovery of the Pendulisporaceae a myxobacterial family with distinct sporulation behavior and unique specialized metabolism.</title>
        <authorList>
            <person name="Garcia R."/>
            <person name="Popoff A."/>
            <person name="Bader C.D."/>
            <person name="Loehr J."/>
            <person name="Walesch S."/>
            <person name="Walt C."/>
            <person name="Boldt J."/>
            <person name="Bunk B."/>
            <person name="Haeckl F.J.F.P.J."/>
            <person name="Gunesch A.P."/>
            <person name="Birkelbach J."/>
            <person name="Nuebel U."/>
            <person name="Pietschmann T."/>
            <person name="Bach T."/>
            <person name="Mueller R."/>
        </authorList>
    </citation>
    <scope>NUCLEOTIDE SEQUENCE [LARGE SCALE GENOMIC DNA]</scope>
    <source>
        <strain evidence="2 3">MSr12523</strain>
    </source>
</reference>
<keyword evidence="1" id="KW-0812">Transmembrane</keyword>
<evidence type="ECO:0000313" key="3">
    <source>
        <dbReference type="Proteomes" id="UP001379533"/>
    </source>
</evidence>
<proteinExistence type="predicted"/>